<name>A0A2W5WLH0_9MICO</name>
<dbReference type="InterPro" id="IPR046198">
    <property type="entry name" value="DUF6230"/>
</dbReference>
<evidence type="ECO:0000313" key="2">
    <source>
        <dbReference type="Proteomes" id="UP000248783"/>
    </source>
</evidence>
<keyword evidence="2" id="KW-1185">Reference proteome</keyword>
<accession>A0A2W5WLH0</accession>
<dbReference type="EMBL" id="QKWH01000015">
    <property type="protein sequence ID" value="PZR51832.1"/>
    <property type="molecule type" value="Genomic_DNA"/>
</dbReference>
<dbReference type="Pfam" id="PF19741">
    <property type="entry name" value="DUF6230"/>
    <property type="match status" value="1"/>
</dbReference>
<protein>
    <submittedName>
        <fullName evidence="1">Cholesterol esterase</fullName>
    </submittedName>
</protein>
<organism evidence="1 2">
    <name type="scientific">Xylanimonas oleitrophica</name>
    <dbReference type="NCBI Taxonomy" id="2607479"/>
    <lineage>
        <taxon>Bacteria</taxon>
        <taxon>Bacillati</taxon>
        <taxon>Actinomycetota</taxon>
        <taxon>Actinomycetes</taxon>
        <taxon>Micrococcales</taxon>
        <taxon>Promicromonosporaceae</taxon>
        <taxon>Xylanimonas</taxon>
    </lineage>
</organism>
<gene>
    <name evidence="1" type="ORF">DNL40_14560</name>
</gene>
<sequence length="195" mass="20031">MKISALTTTRRGRVLLATVPTLAALGMIGGGVAQGAVPVSFAVSGQQFKIAATKLEGTGFSQYAGIATAQDGTEHPAAIANIADARLYDLCQSVVVPGGKVGLKITAGGGDQPVTATDLQIGMDNLQGTARFDQIRIGVDASTVNTTPKGSAGDFAMDSDSIVIDDLKQVSWSTQAAVFQLNGLKLEVTQGEECF</sequence>
<dbReference type="Proteomes" id="UP000248783">
    <property type="component" value="Unassembled WGS sequence"/>
</dbReference>
<dbReference type="RefSeq" id="WP_111251984.1">
    <property type="nucleotide sequence ID" value="NZ_QKWH01000015.1"/>
</dbReference>
<reference evidence="1 2" key="1">
    <citation type="submission" date="2018-06" db="EMBL/GenBank/DDBJ databases">
        <title>Whole genome sequencing of a novel hydrocarbon degrading bacterial strain, PW21 isolated from oil contaminated produced water sample.</title>
        <authorList>
            <person name="Nagkirti P."/>
            <person name="Shaikh A."/>
            <person name="Gowdaman V."/>
            <person name="Engineer A.E."/>
            <person name="Dagar S."/>
            <person name="Dhakephalkar P.K."/>
        </authorList>
    </citation>
    <scope>NUCLEOTIDE SEQUENCE [LARGE SCALE GENOMIC DNA]</scope>
    <source>
        <strain evidence="1 2">PW21</strain>
    </source>
</reference>
<proteinExistence type="predicted"/>
<evidence type="ECO:0000313" key="1">
    <source>
        <dbReference type="EMBL" id="PZR51832.1"/>
    </source>
</evidence>
<comment type="caution">
    <text evidence="1">The sequence shown here is derived from an EMBL/GenBank/DDBJ whole genome shotgun (WGS) entry which is preliminary data.</text>
</comment>
<dbReference type="AlphaFoldDB" id="A0A2W5WLH0"/>